<keyword evidence="3" id="KW-1185">Reference proteome</keyword>
<sequence>MATESSELEDNTSQFQLQRRTFSDEEKPFQHVVISRENKCKFGLDGRSLRIDLRGNMVDDGTGSEYESLQCVKEKEKSCRECGVGEVVEE</sequence>
<dbReference type="EMBL" id="OY731402">
    <property type="protein sequence ID" value="CAJ1955700.1"/>
    <property type="molecule type" value="Genomic_DNA"/>
</dbReference>
<organism evidence="2 3">
    <name type="scientific">Sphenostylis stenocarpa</name>
    <dbReference type="NCBI Taxonomy" id="92480"/>
    <lineage>
        <taxon>Eukaryota</taxon>
        <taxon>Viridiplantae</taxon>
        <taxon>Streptophyta</taxon>
        <taxon>Embryophyta</taxon>
        <taxon>Tracheophyta</taxon>
        <taxon>Spermatophyta</taxon>
        <taxon>Magnoliopsida</taxon>
        <taxon>eudicotyledons</taxon>
        <taxon>Gunneridae</taxon>
        <taxon>Pentapetalae</taxon>
        <taxon>rosids</taxon>
        <taxon>fabids</taxon>
        <taxon>Fabales</taxon>
        <taxon>Fabaceae</taxon>
        <taxon>Papilionoideae</taxon>
        <taxon>50 kb inversion clade</taxon>
        <taxon>NPAAA clade</taxon>
        <taxon>indigoferoid/millettioid clade</taxon>
        <taxon>Phaseoleae</taxon>
        <taxon>Sphenostylis</taxon>
    </lineage>
</organism>
<proteinExistence type="predicted"/>
<protein>
    <submittedName>
        <fullName evidence="2">Uncharacterized protein</fullName>
    </submittedName>
</protein>
<evidence type="ECO:0000256" key="1">
    <source>
        <dbReference type="SAM" id="MobiDB-lite"/>
    </source>
</evidence>
<name>A0AA86VYQ9_9FABA</name>
<feature type="compositionally biased region" description="Acidic residues" evidence="1">
    <location>
        <begin position="1"/>
        <end position="10"/>
    </location>
</feature>
<evidence type="ECO:0000313" key="2">
    <source>
        <dbReference type="EMBL" id="CAJ1955700.1"/>
    </source>
</evidence>
<dbReference type="Gramene" id="rna-AYBTSS11_LOCUS16264">
    <property type="protein sequence ID" value="CAJ1955700.1"/>
    <property type="gene ID" value="gene-AYBTSS11_LOCUS16264"/>
</dbReference>
<reference evidence="2" key="1">
    <citation type="submission" date="2023-10" db="EMBL/GenBank/DDBJ databases">
        <authorList>
            <person name="Domelevo Entfellner J.-B."/>
        </authorList>
    </citation>
    <scope>NUCLEOTIDE SEQUENCE</scope>
</reference>
<dbReference type="Proteomes" id="UP001189624">
    <property type="component" value="Chromosome 5"/>
</dbReference>
<gene>
    <name evidence="2" type="ORF">AYBTSS11_LOCUS16264</name>
</gene>
<dbReference type="AlphaFoldDB" id="A0AA86VYQ9"/>
<evidence type="ECO:0000313" key="3">
    <source>
        <dbReference type="Proteomes" id="UP001189624"/>
    </source>
</evidence>
<accession>A0AA86VYQ9</accession>
<feature type="region of interest" description="Disordered" evidence="1">
    <location>
        <begin position="1"/>
        <end position="22"/>
    </location>
</feature>
<feature type="compositionally biased region" description="Polar residues" evidence="1">
    <location>
        <begin position="11"/>
        <end position="20"/>
    </location>
</feature>